<gene>
    <name evidence="1" type="ORF">HPB50_014450</name>
</gene>
<accession>A0ACB7T4U8</accession>
<comment type="caution">
    <text evidence="1">The sequence shown here is derived from an EMBL/GenBank/DDBJ whole genome shotgun (WGS) entry which is preliminary data.</text>
</comment>
<name>A0ACB7T4U8_HYAAI</name>
<dbReference type="EMBL" id="CM023491">
    <property type="protein sequence ID" value="KAH6941151.1"/>
    <property type="molecule type" value="Genomic_DNA"/>
</dbReference>
<sequence length="172" mass="19537">MVQNCNGKLLDEEESTSRSTVTFCLVGTPGRSELWFPALERSPFTSKDFRMQGVLDHQDTDELFAWVEANMPWQAFSLSVLRRKLVSASVGCVPDSVRAMPAPALDSAHICVDAVCSKFCRCRNIARRVQLRPSMVFLSYHADLNEDKPGRSFARIRVHLSPQYYYFTINII</sequence>
<reference evidence="1" key="1">
    <citation type="submission" date="2020-05" db="EMBL/GenBank/DDBJ databases">
        <title>Large-scale comparative analyses of tick genomes elucidate their genetic diversity and vector capacities.</title>
        <authorList>
            <person name="Jia N."/>
            <person name="Wang J."/>
            <person name="Shi W."/>
            <person name="Du L."/>
            <person name="Sun Y."/>
            <person name="Zhan W."/>
            <person name="Jiang J."/>
            <person name="Wang Q."/>
            <person name="Zhang B."/>
            <person name="Ji P."/>
            <person name="Sakyi L.B."/>
            <person name="Cui X."/>
            <person name="Yuan T."/>
            <person name="Jiang B."/>
            <person name="Yang W."/>
            <person name="Lam T.T.-Y."/>
            <person name="Chang Q."/>
            <person name="Ding S."/>
            <person name="Wang X."/>
            <person name="Zhu J."/>
            <person name="Ruan X."/>
            <person name="Zhao L."/>
            <person name="Wei J."/>
            <person name="Que T."/>
            <person name="Du C."/>
            <person name="Cheng J."/>
            <person name="Dai P."/>
            <person name="Han X."/>
            <person name="Huang E."/>
            <person name="Gao Y."/>
            <person name="Liu J."/>
            <person name="Shao H."/>
            <person name="Ye R."/>
            <person name="Li L."/>
            <person name="Wei W."/>
            <person name="Wang X."/>
            <person name="Wang C."/>
            <person name="Yang T."/>
            <person name="Huo Q."/>
            <person name="Li W."/>
            <person name="Guo W."/>
            <person name="Chen H."/>
            <person name="Zhou L."/>
            <person name="Ni X."/>
            <person name="Tian J."/>
            <person name="Zhou Y."/>
            <person name="Sheng Y."/>
            <person name="Liu T."/>
            <person name="Pan Y."/>
            <person name="Xia L."/>
            <person name="Li J."/>
            <person name="Zhao F."/>
            <person name="Cao W."/>
        </authorList>
    </citation>
    <scope>NUCLEOTIDE SEQUENCE</scope>
    <source>
        <strain evidence="1">Hyas-2018</strain>
    </source>
</reference>
<organism evidence="1 2">
    <name type="scientific">Hyalomma asiaticum</name>
    <name type="common">Tick</name>
    <dbReference type="NCBI Taxonomy" id="266040"/>
    <lineage>
        <taxon>Eukaryota</taxon>
        <taxon>Metazoa</taxon>
        <taxon>Ecdysozoa</taxon>
        <taxon>Arthropoda</taxon>
        <taxon>Chelicerata</taxon>
        <taxon>Arachnida</taxon>
        <taxon>Acari</taxon>
        <taxon>Parasitiformes</taxon>
        <taxon>Ixodida</taxon>
        <taxon>Ixodoidea</taxon>
        <taxon>Ixodidae</taxon>
        <taxon>Hyalomminae</taxon>
        <taxon>Hyalomma</taxon>
    </lineage>
</organism>
<proteinExistence type="predicted"/>
<keyword evidence="2" id="KW-1185">Reference proteome</keyword>
<protein>
    <submittedName>
        <fullName evidence="1">Uncharacterized protein</fullName>
    </submittedName>
</protein>
<evidence type="ECO:0000313" key="2">
    <source>
        <dbReference type="Proteomes" id="UP000821845"/>
    </source>
</evidence>
<evidence type="ECO:0000313" key="1">
    <source>
        <dbReference type="EMBL" id="KAH6941151.1"/>
    </source>
</evidence>
<dbReference type="Proteomes" id="UP000821845">
    <property type="component" value="Chromosome 11"/>
</dbReference>